<feature type="region of interest" description="Disordered" evidence="1">
    <location>
        <begin position="273"/>
        <end position="297"/>
    </location>
</feature>
<sequence>MPARDADFMAWAEAYPQHGRKTRHVHAHVIRQLVGDVAQRINPSWQVEIRGSLSKGTDVVGSDMDLVVCGGEPATKSHRKQLADALTMAVQNSGVVIQYNAVSISDIFLSNTRHSCDICFGRTDYADGRLHAVPVTTSSLKQNQNVAAVVCAFKYLALQLNKPRLSGSAWEQLVLATYETTRCKSVWTLFELVLKRFNMTVAADLTRWVNVHALDKMHFNSLMSQGEMSNWREYSTSLNRRVRQLKAGMRLRPDEMDTLLRCAKPVGDYVPYPLPSPSPSPPLSASPSPAPAPAQHNPANSLVPFACPDCPKRSYKTPDALQAHRAASHGVPNPLPSPSPVLSLSPTPAPVPAQHNPANSLVPFACPDCPKRSYKTPDALQAHRAASHGVLYPLPSPSPSLFGLSITAASASATQACQSTDAL</sequence>
<dbReference type="AlphaFoldDB" id="A0AAD5TP16"/>
<evidence type="ECO:0000313" key="3">
    <source>
        <dbReference type="EMBL" id="KAJ3182637.1"/>
    </source>
</evidence>
<dbReference type="SMART" id="SM00355">
    <property type="entry name" value="ZnF_C2H2"/>
    <property type="match status" value="2"/>
</dbReference>
<dbReference type="Gene3D" id="3.30.160.60">
    <property type="entry name" value="Classic Zinc Finger"/>
    <property type="match status" value="1"/>
</dbReference>
<feature type="domain" description="C2H2-type" evidence="2">
    <location>
        <begin position="305"/>
        <end position="329"/>
    </location>
</feature>
<protein>
    <recommendedName>
        <fullName evidence="2">C2H2-type domain-containing protein</fullName>
    </recommendedName>
</protein>
<feature type="region of interest" description="Disordered" evidence="1">
    <location>
        <begin position="319"/>
        <end position="338"/>
    </location>
</feature>
<feature type="domain" description="C2H2-type" evidence="2">
    <location>
        <begin position="364"/>
        <end position="388"/>
    </location>
</feature>
<evidence type="ECO:0000313" key="4">
    <source>
        <dbReference type="Proteomes" id="UP001212152"/>
    </source>
</evidence>
<feature type="compositionally biased region" description="Pro residues" evidence="1">
    <location>
        <begin position="273"/>
        <end position="292"/>
    </location>
</feature>
<comment type="caution">
    <text evidence="3">The sequence shown here is derived from an EMBL/GenBank/DDBJ whole genome shotgun (WGS) entry which is preliminary data.</text>
</comment>
<dbReference type="InterPro" id="IPR043519">
    <property type="entry name" value="NT_sf"/>
</dbReference>
<organism evidence="3 4">
    <name type="scientific">Geranomyces variabilis</name>
    <dbReference type="NCBI Taxonomy" id="109894"/>
    <lineage>
        <taxon>Eukaryota</taxon>
        <taxon>Fungi</taxon>
        <taxon>Fungi incertae sedis</taxon>
        <taxon>Chytridiomycota</taxon>
        <taxon>Chytridiomycota incertae sedis</taxon>
        <taxon>Chytridiomycetes</taxon>
        <taxon>Spizellomycetales</taxon>
        <taxon>Powellomycetaceae</taxon>
        <taxon>Geranomyces</taxon>
    </lineage>
</organism>
<dbReference type="Proteomes" id="UP001212152">
    <property type="component" value="Unassembled WGS sequence"/>
</dbReference>
<dbReference type="SUPFAM" id="SSF81301">
    <property type="entry name" value="Nucleotidyltransferase"/>
    <property type="match status" value="1"/>
</dbReference>
<gene>
    <name evidence="3" type="ORF">HDU87_007976</name>
</gene>
<dbReference type="InterPro" id="IPR013087">
    <property type="entry name" value="Znf_C2H2_type"/>
</dbReference>
<accession>A0AAD5TP16</accession>
<proteinExistence type="predicted"/>
<dbReference type="EMBL" id="JADGJQ010000008">
    <property type="protein sequence ID" value="KAJ3182637.1"/>
    <property type="molecule type" value="Genomic_DNA"/>
</dbReference>
<reference evidence="3" key="1">
    <citation type="submission" date="2020-05" db="EMBL/GenBank/DDBJ databases">
        <title>Phylogenomic resolution of chytrid fungi.</title>
        <authorList>
            <person name="Stajich J.E."/>
            <person name="Amses K."/>
            <person name="Simmons R."/>
            <person name="Seto K."/>
            <person name="Myers J."/>
            <person name="Bonds A."/>
            <person name="Quandt C.A."/>
            <person name="Barry K."/>
            <person name="Liu P."/>
            <person name="Grigoriev I."/>
            <person name="Longcore J.E."/>
            <person name="James T.Y."/>
        </authorList>
    </citation>
    <scope>NUCLEOTIDE SEQUENCE</scope>
    <source>
        <strain evidence="3">JEL0379</strain>
    </source>
</reference>
<dbReference type="Gene3D" id="3.30.460.10">
    <property type="entry name" value="Beta Polymerase, domain 2"/>
    <property type="match status" value="1"/>
</dbReference>
<name>A0AAD5TP16_9FUNG</name>
<keyword evidence="4" id="KW-1185">Reference proteome</keyword>
<evidence type="ECO:0000259" key="2">
    <source>
        <dbReference type="SMART" id="SM00355"/>
    </source>
</evidence>
<evidence type="ECO:0000256" key="1">
    <source>
        <dbReference type="SAM" id="MobiDB-lite"/>
    </source>
</evidence>